<name>A0A3N4RCV8_9ACTN</name>
<dbReference type="Proteomes" id="UP000266906">
    <property type="component" value="Unassembled WGS sequence"/>
</dbReference>
<evidence type="ECO:0000313" key="1">
    <source>
        <dbReference type="EMBL" id="RPE28491.1"/>
    </source>
</evidence>
<evidence type="ECO:0000313" key="2">
    <source>
        <dbReference type="Proteomes" id="UP000266906"/>
    </source>
</evidence>
<sequence>MFDIHIRTAGLRTAADTFQGTSHQLNARTGHWLDDSLTAASAHSGFASGPALRECADAWQTHMSAVAQQLNTYADQLRQSSHSYETAEQESVRRLNLAVSDLNRGA</sequence>
<dbReference type="InterPro" id="IPR036689">
    <property type="entry name" value="ESAT-6-like_sf"/>
</dbReference>
<comment type="caution">
    <text evidence="1">The sequence shown here is derived from an EMBL/GenBank/DDBJ whole genome shotgun (WGS) entry which is preliminary data.</text>
</comment>
<dbReference type="RefSeq" id="WP_162871715.1">
    <property type="nucleotide sequence ID" value="NZ_RKQG01000002.1"/>
</dbReference>
<dbReference type="Pfam" id="PF10824">
    <property type="entry name" value="T7SS_ESX_EspC"/>
    <property type="match status" value="1"/>
</dbReference>
<protein>
    <submittedName>
        <fullName evidence="1">Excreted virulence factor EspC (Type VII ESX diderm)</fullName>
    </submittedName>
</protein>
<gene>
    <name evidence="1" type="ORF">EDD38_5628</name>
</gene>
<organism evidence="1 2">
    <name type="scientific">Kitasatospora cineracea</name>
    <dbReference type="NCBI Taxonomy" id="88074"/>
    <lineage>
        <taxon>Bacteria</taxon>
        <taxon>Bacillati</taxon>
        <taxon>Actinomycetota</taxon>
        <taxon>Actinomycetes</taxon>
        <taxon>Kitasatosporales</taxon>
        <taxon>Streptomycetaceae</taxon>
        <taxon>Kitasatospora</taxon>
    </lineage>
</organism>
<dbReference type="Gene3D" id="1.10.287.1060">
    <property type="entry name" value="ESAT-6-like"/>
    <property type="match status" value="1"/>
</dbReference>
<accession>A0A3N4RCV8</accession>
<dbReference type="InterPro" id="IPR022536">
    <property type="entry name" value="EspC"/>
</dbReference>
<dbReference type="SUPFAM" id="SSF140453">
    <property type="entry name" value="EsxAB dimer-like"/>
    <property type="match status" value="1"/>
</dbReference>
<dbReference type="EMBL" id="RKQG01000002">
    <property type="protein sequence ID" value="RPE28491.1"/>
    <property type="molecule type" value="Genomic_DNA"/>
</dbReference>
<keyword evidence="2" id="KW-1185">Reference proteome</keyword>
<dbReference type="GO" id="GO:0009306">
    <property type="term" value="P:protein secretion"/>
    <property type="evidence" value="ECO:0007669"/>
    <property type="project" value="InterPro"/>
</dbReference>
<reference evidence="1 2" key="1">
    <citation type="submission" date="2018-11" db="EMBL/GenBank/DDBJ databases">
        <title>Sequencing the genomes of 1000 actinobacteria strains.</title>
        <authorList>
            <person name="Klenk H.-P."/>
        </authorList>
    </citation>
    <scope>NUCLEOTIDE SEQUENCE [LARGE SCALE GENOMIC DNA]</scope>
    <source>
        <strain evidence="1 2">DSM 44781</strain>
    </source>
</reference>
<dbReference type="AlphaFoldDB" id="A0A3N4RCV8"/>
<proteinExistence type="predicted"/>